<proteinExistence type="predicted"/>
<dbReference type="EMBL" id="FNYS01000022">
    <property type="protein sequence ID" value="SEJ29656.1"/>
    <property type="molecule type" value="Genomic_DNA"/>
</dbReference>
<reference evidence="2 3" key="1">
    <citation type="submission" date="2016-10" db="EMBL/GenBank/DDBJ databases">
        <authorList>
            <person name="de Groot N.N."/>
        </authorList>
    </citation>
    <scope>NUCLEOTIDE SEQUENCE [LARGE SCALE GENOMIC DNA]</scope>
    <source>
        <strain evidence="2 3">DSM 23048</strain>
    </source>
</reference>
<dbReference type="GeneID" id="82258384"/>
<evidence type="ECO:0000313" key="2">
    <source>
        <dbReference type="EMBL" id="SEJ29656.1"/>
    </source>
</evidence>
<evidence type="ECO:0000313" key="3">
    <source>
        <dbReference type="Proteomes" id="UP000183077"/>
    </source>
</evidence>
<dbReference type="RefSeq" id="WP_074747612.1">
    <property type="nucleotide sequence ID" value="NZ_FNYS01000022.1"/>
</dbReference>
<accession>A0A1H6XNC7</accession>
<name>A0A1H6XNC7_9FLAO</name>
<sequence length="97" mass="10975">MKKLIFVGAFLLSLGAFAQKTIEPEPDLPMCLLAAFEPECDIVVEGTTYTEGFFVIEACGWFINNQSSVVIIQNIQDYVCKNGKFPDYVKVWDYHSK</sequence>
<keyword evidence="1" id="KW-0732">Signal</keyword>
<feature type="signal peptide" evidence="1">
    <location>
        <begin position="1"/>
        <end position="18"/>
    </location>
</feature>
<evidence type="ECO:0000256" key="1">
    <source>
        <dbReference type="SAM" id="SignalP"/>
    </source>
</evidence>
<dbReference type="AlphaFoldDB" id="A0A1H6XNC7"/>
<organism evidence="2 3">
    <name type="scientific">Myroides marinus</name>
    <dbReference type="NCBI Taxonomy" id="703342"/>
    <lineage>
        <taxon>Bacteria</taxon>
        <taxon>Pseudomonadati</taxon>
        <taxon>Bacteroidota</taxon>
        <taxon>Flavobacteriia</taxon>
        <taxon>Flavobacteriales</taxon>
        <taxon>Flavobacteriaceae</taxon>
        <taxon>Myroides</taxon>
    </lineage>
</organism>
<dbReference type="Proteomes" id="UP000183077">
    <property type="component" value="Unassembled WGS sequence"/>
</dbReference>
<protein>
    <submittedName>
        <fullName evidence="2">Uncharacterized protein</fullName>
    </submittedName>
</protein>
<feature type="chain" id="PRO_5010318342" evidence="1">
    <location>
        <begin position="19"/>
        <end position="97"/>
    </location>
</feature>
<gene>
    <name evidence="2" type="ORF">SAMN04488018_12249</name>
</gene>